<gene>
    <name evidence="2" type="ORF">Slati_3704600</name>
</gene>
<accession>A0AAW2U2S9</accession>
<proteinExistence type="predicted"/>
<dbReference type="EMBL" id="JACGWN010000013">
    <property type="protein sequence ID" value="KAL0411149.1"/>
    <property type="molecule type" value="Genomic_DNA"/>
</dbReference>
<comment type="caution">
    <text evidence="2">The sequence shown here is derived from an EMBL/GenBank/DDBJ whole genome shotgun (WGS) entry which is preliminary data.</text>
</comment>
<dbReference type="AlphaFoldDB" id="A0AAW2U2S9"/>
<dbReference type="Pfam" id="PF03936">
    <property type="entry name" value="Terpene_synth_C"/>
    <property type="match status" value="1"/>
</dbReference>
<evidence type="ECO:0000313" key="2">
    <source>
        <dbReference type="EMBL" id="KAL0411149.1"/>
    </source>
</evidence>
<evidence type="ECO:0000259" key="1">
    <source>
        <dbReference type="Pfam" id="PF03936"/>
    </source>
</evidence>
<dbReference type="GO" id="GO:0000287">
    <property type="term" value="F:magnesium ion binding"/>
    <property type="evidence" value="ECO:0007669"/>
    <property type="project" value="InterPro"/>
</dbReference>
<dbReference type="InterPro" id="IPR008949">
    <property type="entry name" value="Isoprenoid_synthase_dom_sf"/>
</dbReference>
<dbReference type="GO" id="GO:0010333">
    <property type="term" value="F:terpene synthase activity"/>
    <property type="evidence" value="ECO:0007669"/>
    <property type="project" value="InterPro"/>
</dbReference>
<reference evidence="2" key="2">
    <citation type="journal article" date="2024" name="Plant">
        <title>Genomic evolution and insights into agronomic trait innovations of Sesamum species.</title>
        <authorList>
            <person name="Miao H."/>
            <person name="Wang L."/>
            <person name="Qu L."/>
            <person name="Liu H."/>
            <person name="Sun Y."/>
            <person name="Le M."/>
            <person name="Wang Q."/>
            <person name="Wei S."/>
            <person name="Zheng Y."/>
            <person name="Lin W."/>
            <person name="Duan Y."/>
            <person name="Cao H."/>
            <person name="Xiong S."/>
            <person name="Wang X."/>
            <person name="Wei L."/>
            <person name="Li C."/>
            <person name="Ma Q."/>
            <person name="Ju M."/>
            <person name="Zhao R."/>
            <person name="Li G."/>
            <person name="Mu C."/>
            <person name="Tian Q."/>
            <person name="Mei H."/>
            <person name="Zhang T."/>
            <person name="Gao T."/>
            <person name="Zhang H."/>
        </authorList>
    </citation>
    <scope>NUCLEOTIDE SEQUENCE</scope>
    <source>
        <strain evidence="2">KEN1</strain>
    </source>
</reference>
<protein>
    <submittedName>
        <fullName evidence="2">Vetispiradiene synthase 2</fullName>
    </submittedName>
</protein>
<reference evidence="2" key="1">
    <citation type="submission" date="2020-06" db="EMBL/GenBank/DDBJ databases">
        <authorList>
            <person name="Li T."/>
            <person name="Hu X."/>
            <person name="Zhang T."/>
            <person name="Song X."/>
            <person name="Zhang H."/>
            <person name="Dai N."/>
            <person name="Sheng W."/>
            <person name="Hou X."/>
            <person name="Wei L."/>
        </authorList>
    </citation>
    <scope>NUCLEOTIDE SEQUENCE</scope>
    <source>
        <strain evidence="2">KEN1</strain>
        <tissue evidence="2">Leaf</tissue>
    </source>
</reference>
<name>A0AAW2U2S9_9LAMI</name>
<feature type="domain" description="Terpene synthase metal-binding" evidence="1">
    <location>
        <begin position="4"/>
        <end position="33"/>
    </location>
</feature>
<sequence>MLITVDCYMKQHGVSKEETLNKFAELVEDAWKDLNTKLVLSKSTPIVAKHMVEQLLNYARATEVTYKNFQDGFTNPEKYLAFRLFLTLDPTII</sequence>
<dbReference type="SUPFAM" id="SSF48576">
    <property type="entry name" value="Terpenoid synthases"/>
    <property type="match status" value="1"/>
</dbReference>
<dbReference type="Gene3D" id="1.10.600.10">
    <property type="entry name" value="Farnesyl Diphosphate Synthase"/>
    <property type="match status" value="1"/>
</dbReference>
<dbReference type="InterPro" id="IPR005630">
    <property type="entry name" value="Terpene_synthase_metal-bd"/>
</dbReference>
<organism evidence="2">
    <name type="scientific">Sesamum latifolium</name>
    <dbReference type="NCBI Taxonomy" id="2727402"/>
    <lineage>
        <taxon>Eukaryota</taxon>
        <taxon>Viridiplantae</taxon>
        <taxon>Streptophyta</taxon>
        <taxon>Embryophyta</taxon>
        <taxon>Tracheophyta</taxon>
        <taxon>Spermatophyta</taxon>
        <taxon>Magnoliopsida</taxon>
        <taxon>eudicotyledons</taxon>
        <taxon>Gunneridae</taxon>
        <taxon>Pentapetalae</taxon>
        <taxon>asterids</taxon>
        <taxon>lamiids</taxon>
        <taxon>Lamiales</taxon>
        <taxon>Pedaliaceae</taxon>
        <taxon>Sesamum</taxon>
    </lineage>
</organism>